<feature type="transmembrane region" description="Helical" evidence="1">
    <location>
        <begin position="29"/>
        <end position="47"/>
    </location>
</feature>
<dbReference type="Pfam" id="PF04020">
    <property type="entry name" value="Phage_holin_4_2"/>
    <property type="match status" value="1"/>
</dbReference>
<dbReference type="STRING" id="1797298.A2988_04535"/>
<dbReference type="InterPro" id="IPR007165">
    <property type="entry name" value="Phage_holin_4_2"/>
</dbReference>
<organism evidence="2 3">
    <name type="scientific">Candidatus Azambacteria bacterium RIFCSPLOWO2_01_FULL_46_25</name>
    <dbReference type="NCBI Taxonomy" id="1797298"/>
    <lineage>
        <taxon>Bacteria</taxon>
        <taxon>Candidatus Azamiibacteriota</taxon>
    </lineage>
</organism>
<dbReference type="AlphaFoldDB" id="A0A1F5BVU2"/>
<gene>
    <name evidence="2" type="ORF">A2988_04535</name>
</gene>
<evidence type="ECO:0000313" key="2">
    <source>
        <dbReference type="EMBL" id="OGD34734.1"/>
    </source>
</evidence>
<dbReference type="Proteomes" id="UP000176650">
    <property type="component" value="Unassembled WGS sequence"/>
</dbReference>
<dbReference type="PANTHER" id="PTHR37309:SF1">
    <property type="entry name" value="SLR0284 PROTEIN"/>
    <property type="match status" value="1"/>
</dbReference>
<reference evidence="2 3" key="1">
    <citation type="journal article" date="2016" name="Nat. Commun.">
        <title>Thousands of microbial genomes shed light on interconnected biogeochemical processes in an aquifer system.</title>
        <authorList>
            <person name="Anantharaman K."/>
            <person name="Brown C.T."/>
            <person name="Hug L.A."/>
            <person name="Sharon I."/>
            <person name="Castelle C.J."/>
            <person name="Probst A.J."/>
            <person name="Thomas B.C."/>
            <person name="Singh A."/>
            <person name="Wilkins M.J."/>
            <person name="Karaoz U."/>
            <person name="Brodie E.L."/>
            <person name="Williams K.H."/>
            <person name="Hubbard S.S."/>
            <person name="Banfield J.F."/>
        </authorList>
    </citation>
    <scope>NUCLEOTIDE SEQUENCE [LARGE SCALE GENOMIC DNA]</scope>
</reference>
<feature type="transmembrane region" description="Helical" evidence="1">
    <location>
        <begin position="88"/>
        <end position="111"/>
    </location>
</feature>
<evidence type="ECO:0000313" key="3">
    <source>
        <dbReference type="Proteomes" id="UP000176650"/>
    </source>
</evidence>
<sequence>MRLITLLVGNVLALALASTYITGVMLAEGLKSLLIVSLIFTAVNFIVKPVLKLLMGPFILLTFGLFTIVINMGMLWLTDVLSSELRIIGISALFIATLLIGAVNIIIHIVFRK</sequence>
<dbReference type="EMBL" id="MEYS01000001">
    <property type="protein sequence ID" value="OGD34734.1"/>
    <property type="molecule type" value="Genomic_DNA"/>
</dbReference>
<accession>A0A1F5BVU2</accession>
<protein>
    <recommendedName>
        <fullName evidence="4">Phage holin family protein</fullName>
    </recommendedName>
</protein>
<keyword evidence="1" id="KW-0812">Transmembrane</keyword>
<proteinExistence type="predicted"/>
<name>A0A1F5BVU2_9BACT</name>
<keyword evidence="1" id="KW-1133">Transmembrane helix</keyword>
<evidence type="ECO:0008006" key="4">
    <source>
        <dbReference type="Google" id="ProtNLM"/>
    </source>
</evidence>
<feature type="transmembrane region" description="Helical" evidence="1">
    <location>
        <begin position="54"/>
        <end position="76"/>
    </location>
</feature>
<evidence type="ECO:0000256" key="1">
    <source>
        <dbReference type="SAM" id="Phobius"/>
    </source>
</evidence>
<keyword evidence="1" id="KW-0472">Membrane</keyword>
<comment type="caution">
    <text evidence="2">The sequence shown here is derived from an EMBL/GenBank/DDBJ whole genome shotgun (WGS) entry which is preliminary data.</text>
</comment>
<dbReference type="PANTHER" id="PTHR37309">
    <property type="entry name" value="SLR0284 PROTEIN"/>
    <property type="match status" value="1"/>
</dbReference>